<dbReference type="Proteomes" id="UP000019140">
    <property type="component" value="Unassembled WGS sequence"/>
</dbReference>
<accession>W4M1P1</accession>
<protein>
    <submittedName>
        <fullName evidence="1">Uncharacterized protein</fullName>
    </submittedName>
</protein>
<name>W4M1P1_9BACT</name>
<organism evidence="1 2">
    <name type="scientific">Candidatus Entotheonella gemina</name>
    <dbReference type="NCBI Taxonomy" id="1429439"/>
    <lineage>
        <taxon>Bacteria</taxon>
        <taxon>Pseudomonadati</taxon>
        <taxon>Nitrospinota/Tectimicrobiota group</taxon>
        <taxon>Candidatus Tectimicrobiota</taxon>
        <taxon>Candidatus Entotheonellia</taxon>
        <taxon>Candidatus Entotheonellales</taxon>
        <taxon>Candidatus Entotheonellaceae</taxon>
        <taxon>Candidatus Entotheonella</taxon>
    </lineage>
</organism>
<evidence type="ECO:0000313" key="2">
    <source>
        <dbReference type="Proteomes" id="UP000019140"/>
    </source>
</evidence>
<dbReference type="AlphaFoldDB" id="W4M1P1"/>
<dbReference type="HOGENOM" id="CLU_173127_0_0_7"/>
<keyword evidence="2" id="KW-1185">Reference proteome</keyword>
<comment type="caution">
    <text evidence="1">The sequence shown here is derived from an EMBL/GenBank/DDBJ whole genome shotgun (WGS) entry which is preliminary data.</text>
</comment>
<dbReference type="EMBL" id="AZHX01001301">
    <property type="protein sequence ID" value="ETX04115.1"/>
    <property type="molecule type" value="Genomic_DNA"/>
</dbReference>
<gene>
    <name evidence="1" type="ORF">ETSY2_30660</name>
</gene>
<reference evidence="1 2" key="1">
    <citation type="journal article" date="2014" name="Nature">
        <title>An environmental bacterial taxon with a large and distinct metabolic repertoire.</title>
        <authorList>
            <person name="Wilson M.C."/>
            <person name="Mori T."/>
            <person name="Ruckert C."/>
            <person name="Uria A.R."/>
            <person name="Helf M.J."/>
            <person name="Takada K."/>
            <person name="Gernert C."/>
            <person name="Steffens U.A."/>
            <person name="Heycke N."/>
            <person name="Schmitt S."/>
            <person name="Rinke C."/>
            <person name="Helfrich E.J."/>
            <person name="Brachmann A.O."/>
            <person name="Gurgui C."/>
            <person name="Wakimoto T."/>
            <person name="Kracht M."/>
            <person name="Crusemann M."/>
            <person name="Hentschel U."/>
            <person name="Abe I."/>
            <person name="Matsunaga S."/>
            <person name="Kalinowski J."/>
            <person name="Takeyama H."/>
            <person name="Piel J."/>
        </authorList>
    </citation>
    <scope>NUCLEOTIDE SEQUENCE [LARGE SCALE GENOMIC DNA]</scope>
    <source>
        <strain evidence="2">TSY2</strain>
    </source>
</reference>
<proteinExistence type="predicted"/>
<sequence>MLPIAIRAEQSEADEPRFRAIAGNRQSVGRTMGEALDALTADWGDDIQETAVLIQRFQPDAYFTDAQYSRMRELLDRRTTLTAEERAELEALIDAELDATVARTEHLVRLRKP</sequence>
<evidence type="ECO:0000313" key="1">
    <source>
        <dbReference type="EMBL" id="ETX04115.1"/>
    </source>
</evidence>